<sequence>MSGQRQRIKVIPASYEAPIRRKSGVPTRRHLTSRRRVVDRRLAAASLPADAAPLATASRCSVVSCAQISSLCLLVASAGLGVAAAYWGLGSPSLARAWGQRRSPRLGVVIAHRGLGSPSATTSSTAQSPRADPLHRVRARMEP</sequence>
<evidence type="ECO:0000313" key="3">
    <source>
        <dbReference type="EMBL" id="KAG8083256.1"/>
    </source>
</evidence>
<keyword evidence="4" id="KW-1185">Reference proteome</keyword>
<keyword evidence="2" id="KW-0812">Transmembrane</keyword>
<reference evidence="3" key="2">
    <citation type="submission" date="2021-02" db="EMBL/GenBank/DDBJ databases">
        <authorList>
            <person name="Kimball J.A."/>
            <person name="Haas M.W."/>
            <person name="Macchietto M."/>
            <person name="Kono T."/>
            <person name="Duquette J."/>
            <person name="Shao M."/>
        </authorList>
    </citation>
    <scope>NUCLEOTIDE SEQUENCE</scope>
    <source>
        <tissue evidence="3">Fresh leaf tissue</tissue>
    </source>
</reference>
<feature type="transmembrane region" description="Helical" evidence="2">
    <location>
        <begin position="68"/>
        <end position="89"/>
    </location>
</feature>
<keyword evidence="2" id="KW-1133">Transmembrane helix</keyword>
<organism evidence="3 4">
    <name type="scientific">Zizania palustris</name>
    <name type="common">Northern wild rice</name>
    <dbReference type="NCBI Taxonomy" id="103762"/>
    <lineage>
        <taxon>Eukaryota</taxon>
        <taxon>Viridiplantae</taxon>
        <taxon>Streptophyta</taxon>
        <taxon>Embryophyta</taxon>
        <taxon>Tracheophyta</taxon>
        <taxon>Spermatophyta</taxon>
        <taxon>Magnoliopsida</taxon>
        <taxon>Liliopsida</taxon>
        <taxon>Poales</taxon>
        <taxon>Poaceae</taxon>
        <taxon>BOP clade</taxon>
        <taxon>Oryzoideae</taxon>
        <taxon>Oryzeae</taxon>
        <taxon>Zizaniinae</taxon>
        <taxon>Zizania</taxon>
    </lineage>
</organism>
<dbReference type="EMBL" id="JAAALK010000085">
    <property type="protein sequence ID" value="KAG8083256.1"/>
    <property type="molecule type" value="Genomic_DNA"/>
</dbReference>
<comment type="caution">
    <text evidence="3">The sequence shown here is derived from an EMBL/GenBank/DDBJ whole genome shotgun (WGS) entry which is preliminary data.</text>
</comment>
<feature type="compositionally biased region" description="Basic and acidic residues" evidence="1">
    <location>
        <begin position="132"/>
        <end position="143"/>
    </location>
</feature>
<gene>
    <name evidence="3" type="ORF">GUJ93_ZPchr0015g6761</name>
</gene>
<evidence type="ECO:0000313" key="4">
    <source>
        <dbReference type="Proteomes" id="UP000729402"/>
    </source>
</evidence>
<evidence type="ECO:0000256" key="1">
    <source>
        <dbReference type="SAM" id="MobiDB-lite"/>
    </source>
</evidence>
<feature type="region of interest" description="Disordered" evidence="1">
    <location>
        <begin position="114"/>
        <end position="143"/>
    </location>
</feature>
<dbReference type="Proteomes" id="UP000729402">
    <property type="component" value="Unassembled WGS sequence"/>
</dbReference>
<dbReference type="AlphaFoldDB" id="A0A8J5TLR4"/>
<protein>
    <submittedName>
        <fullName evidence="3">Uncharacterized protein</fullName>
    </submittedName>
</protein>
<proteinExistence type="predicted"/>
<evidence type="ECO:0000256" key="2">
    <source>
        <dbReference type="SAM" id="Phobius"/>
    </source>
</evidence>
<accession>A0A8J5TLR4</accession>
<reference evidence="3" key="1">
    <citation type="journal article" date="2021" name="bioRxiv">
        <title>Whole Genome Assembly and Annotation of Northern Wild Rice, Zizania palustris L., Supports a Whole Genome Duplication in the Zizania Genus.</title>
        <authorList>
            <person name="Haas M."/>
            <person name="Kono T."/>
            <person name="Macchietto M."/>
            <person name="Millas R."/>
            <person name="McGilp L."/>
            <person name="Shao M."/>
            <person name="Duquette J."/>
            <person name="Hirsch C.N."/>
            <person name="Kimball J."/>
        </authorList>
    </citation>
    <scope>NUCLEOTIDE SEQUENCE</scope>
    <source>
        <tissue evidence="3">Fresh leaf tissue</tissue>
    </source>
</reference>
<keyword evidence="2" id="KW-0472">Membrane</keyword>
<name>A0A8J5TLR4_ZIZPA</name>
<feature type="compositionally biased region" description="Low complexity" evidence="1">
    <location>
        <begin position="117"/>
        <end position="129"/>
    </location>
</feature>